<evidence type="ECO:0000313" key="2">
    <source>
        <dbReference type="Proteomes" id="UP000319383"/>
    </source>
</evidence>
<dbReference type="EMBL" id="CP036276">
    <property type="protein sequence ID" value="QDU44790.1"/>
    <property type="molecule type" value="Genomic_DNA"/>
</dbReference>
<proteinExistence type="predicted"/>
<dbReference type="KEGG" id="sdyn:Mal52_32760"/>
<evidence type="ECO:0000313" key="1">
    <source>
        <dbReference type="EMBL" id="QDU44790.1"/>
    </source>
</evidence>
<protein>
    <submittedName>
        <fullName evidence="1">Uncharacterized protein</fullName>
    </submittedName>
</protein>
<accession>A0A517ZQP4</accession>
<sequence length="58" mass="6321">MKFPLNLKPFDSVRIPLIIVSIPVGLPSQDTKMLVSSSECGAENCQLYINSLSARAEV</sequence>
<name>A0A517ZQP4_9PLAN</name>
<gene>
    <name evidence="1" type="ORF">Mal52_32760</name>
</gene>
<reference evidence="1 2" key="1">
    <citation type="submission" date="2019-02" db="EMBL/GenBank/DDBJ databases">
        <title>Deep-cultivation of Planctomycetes and their phenomic and genomic characterization uncovers novel biology.</title>
        <authorList>
            <person name="Wiegand S."/>
            <person name="Jogler M."/>
            <person name="Boedeker C."/>
            <person name="Pinto D."/>
            <person name="Vollmers J."/>
            <person name="Rivas-Marin E."/>
            <person name="Kohn T."/>
            <person name="Peeters S.H."/>
            <person name="Heuer A."/>
            <person name="Rast P."/>
            <person name="Oberbeckmann S."/>
            <person name="Bunk B."/>
            <person name="Jeske O."/>
            <person name="Meyerdierks A."/>
            <person name="Storesund J.E."/>
            <person name="Kallscheuer N."/>
            <person name="Luecker S."/>
            <person name="Lage O.M."/>
            <person name="Pohl T."/>
            <person name="Merkel B.J."/>
            <person name="Hornburger P."/>
            <person name="Mueller R.-W."/>
            <person name="Bruemmer F."/>
            <person name="Labrenz M."/>
            <person name="Spormann A.M."/>
            <person name="Op den Camp H."/>
            <person name="Overmann J."/>
            <person name="Amann R."/>
            <person name="Jetten M.S.M."/>
            <person name="Mascher T."/>
            <person name="Medema M.H."/>
            <person name="Devos D.P."/>
            <person name="Kaster A.-K."/>
            <person name="Ovreas L."/>
            <person name="Rohde M."/>
            <person name="Galperin M.Y."/>
            <person name="Jogler C."/>
        </authorList>
    </citation>
    <scope>NUCLEOTIDE SEQUENCE [LARGE SCALE GENOMIC DNA]</scope>
    <source>
        <strain evidence="1 2">Mal52</strain>
    </source>
</reference>
<dbReference type="Proteomes" id="UP000319383">
    <property type="component" value="Chromosome"/>
</dbReference>
<organism evidence="1 2">
    <name type="scientific">Symmachiella dynata</name>
    <dbReference type="NCBI Taxonomy" id="2527995"/>
    <lineage>
        <taxon>Bacteria</taxon>
        <taxon>Pseudomonadati</taxon>
        <taxon>Planctomycetota</taxon>
        <taxon>Planctomycetia</taxon>
        <taxon>Planctomycetales</taxon>
        <taxon>Planctomycetaceae</taxon>
        <taxon>Symmachiella</taxon>
    </lineage>
</organism>
<keyword evidence="2" id="KW-1185">Reference proteome</keyword>
<dbReference type="AlphaFoldDB" id="A0A517ZQP4"/>